<evidence type="ECO:0000313" key="2">
    <source>
        <dbReference type="Proteomes" id="UP000242188"/>
    </source>
</evidence>
<sequence length="103" mass="11528">MKNAPNRACTSFGISRGYRFFLTYRPVSTQTITRDVMEDSLIKRAGDKHAKSGEDMLGVFIEEINRFDVLSDIVSTDKELILTLEEIENSENADIVPPAADDS</sequence>
<evidence type="ECO:0000313" key="1">
    <source>
        <dbReference type="EMBL" id="OWF56772.1"/>
    </source>
</evidence>
<comment type="caution">
    <text evidence="1">The sequence shown here is derived from an EMBL/GenBank/DDBJ whole genome shotgun (WGS) entry which is preliminary data.</text>
</comment>
<organism evidence="1 2">
    <name type="scientific">Mizuhopecten yessoensis</name>
    <name type="common">Japanese scallop</name>
    <name type="synonym">Patinopecten yessoensis</name>
    <dbReference type="NCBI Taxonomy" id="6573"/>
    <lineage>
        <taxon>Eukaryota</taxon>
        <taxon>Metazoa</taxon>
        <taxon>Spiralia</taxon>
        <taxon>Lophotrochozoa</taxon>
        <taxon>Mollusca</taxon>
        <taxon>Bivalvia</taxon>
        <taxon>Autobranchia</taxon>
        <taxon>Pteriomorphia</taxon>
        <taxon>Pectinida</taxon>
        <taxon>Pectinoidea</taxon>
        <taxon>Pectinidae</taxon>
        <taxon>Mizuhopecten</taxon>
    </lineage>
</organism>
<name>A0A210R716_MIZYE</name>
<dbReference type="EMBL" id="NEDP02000090">
    <property type="protein sequence ID" value="OWF56772.1"/>
    <property type="molecule type" value="Genomic_DNA"/>
</dbReference>
<proteinExistence type="predicted"/>
<accession>A0A210R716</accession>
<protein>
    <submittedName>
        <fullName evidence="1">Uncharacterized protein</fullName>
    </submittedName>
</protein>
<gene>
    <name evidence="1" type="ORF">KP79_PYT21681</name>
</gene>
<dbReference type="AlphaFoldDB" id="A0A210R716"/>
<reference evidence="1 2" key="1">
    <citation type="journal article" date="2017" name="Nat. Ecol. Evol.">
        <title>Scallop genome provides insights into evolution of bilaterian karyotype and development.</title>
        <authorList>
            <person name="Wang S."/>
            <person name="Zhang J."/>
            <person name="Jiao W."/>
            <person name="Li J."/>
            <person name="Xun X."/>
            <person name="Sun Y."/>
            <person name="Guo X."/>
            <person name="Huan P."/>
            <person name="Dong B."/>
            <person name="Zhang L."/>
            <person name="Hu X."/>
            <person name="Sun X."/>
            <person name="Wang J."/>
            <person name="Zhao C."/>
            <person name="Wang Y."/>
            <person name="Wang D."/>
            <person name="Huang X."/>
            <person name="Wang R."/>
            <person name="Lv J."/>
            <person name="Li Y."/>
            <person name="Zhang Z."/>
            <person name="Liu B."/>
            <person name="Lu W."/>
            <person name="Hui Y."/>
            <person name="Liang J."/>
            <person name="Zhou Z."/>
            <person name="Hou R."/>
            <person name="Li X."/>
            <person name="Liu Y."/>
            <person name="Li H."/>
            <person name="Ning X."/>
            <person name="Lin Y."/>
            <person name="Zhao L."/>
            <person name="Xing Q."/>
            <person name="Dou J."/>
            <person name="Li Y."/>
            <person name="Mao J."/>
            <person name="Guo H."/>
            <person name="Dou H."/>
            <person name="Li T."/>
            <person name="Mu C."/>
            <person name="Jiang W."/>
            <person name="Fu Q."/>
            <person name="Fu X."/>
            <person name="Miao Y."/>
            <person name="Liu J."/>
            <person name="Yu Q."/>
            <person name="Li R."/>
            <person name="Liao H."/>
            <person name="Li X."/>
            <person name="Kong Y."/>
            <person name="Jiang Z."/>
            <person name="Chourrout D."/>
            <person name="Li R."/>
            <person name="Bao Z."/>
        </authorList>
    </citation>
    <scope>NUCLEOTIDE SEQUENCE [LARGE SCALE GENOMIC DNA]</scope>
    <source>
        <strain evidence="1 2">PY_sf001</strain>
    </source>
</reference>
<keyword evidence="2" id="KW-1185">Reference proteome</keyword>
<dbReference type="Proteomes" id="UP000242188">
    <property type="component" value="Unassembled WGS sequence"/>
</dbReference>